<accession>A0A7R9KB20</accession>
<comment type="subcellular location">
    <subcellularLocation>
        <location evidence="1">Endomembrane system</location>
        <topology evidence="1">Peripheral membrane protein</topology>
    </subcellularLocation>
</comment>
<dbReference type="GO" id="GO:0012505">
    <property type="term" value="C:endomembrane system"/>
    <property type="evidence" value="ECO:0007669"/>
    <property type="project" value="UniProtKB-SubCell"/>
</dbReference>
<dbReference type="GO" id="GO:0004366">
    <property type="term" value="F:glycerol-3-phosphate O-acyltransferase activity"/>
    <property type="evidence" value="ECO:0007669"/>
    <property type="project" value="TreeGrafter"/>
</dbReference>
<comment type="similarity">
    <text evidence="2">Belongs to the GPAT/DAPAT family.</text>
</comment>
<dbReference type="InterPro" id="IPR022284">
    <property type="entry name" value="GPAT/DHAPAT"/>
</dbReference>
<dbReference type="Pfam" id="PF01553">
    <property type="entry name" value="Acyltransferase"/>
    <property type="match status" value="1"/>
</dbReference>
<dbReference type="GO" id="GO:0016287">
    <property type="term" value="F:glycerone-phosphate O-acyltransferase activity"/>
    <property type="evidence" value="ECO:0007669"/>
    <property type="project" value="TreeGrafter"/>
</dbReference>
<dbReference type="GO" id="GO:0005778">
    <property type="term" value="C:peroxisomal membrane"/>
    <property type="evidence" value="ECO:0007669"/>
    <property type="project" value="TreeGrafter"/>
</dbReference>
<dbReference type="SMART" id="SM00563">
    <property type="entry name" value="PlsC"/>
    <property type="match status" value="1"/>
</dbReference>
<name>A0A7R9KB20_9ACAR</name>
<evidence type="ECO:0000256" key="2">
    <source>
        <dbReference type="ARBA" id="ARBA00007937"/>
    </source>
</evidence>
<protein>
    <recommendedName>
        <fullName evidence="6">Phospholipid/glycerol acyltransferase domain-containing protein</fullName>
    </recommendedName>
</protein>
<dbReference type="GO" id="GO:0019432">
    <property type="term" value="P:triglyceride biosynthetic process"/>
    <property type="evidence" value="ECO:0007669"/>
    <property type="project" value="TreeGrafter"/>
</dbReference>
<proteinExistence type="inferred from homology"/>
<dbReference type="InterPro" id="IPR045520">
    <property type="entry name" value="GPAT/DHAPAT_C"/>
</dbReference>
<evidence type="ECO:0000256" key="1">
    <source>
        <dbReference type="ARBA" id="ARBA00004184"/>
    </source>
</evidence>
<dbReference type="Pfam" id="PF19277">
    <property type="entry name" value="GPAT_C"/>
    <property type="match status" value="1"/>
</dbReference>
<gene>
    <name evidence="7" type="ORF">OSB1V03_LOCUS63</name>
</gene>
<keyword evidence="5" id="KW-0012">Acyltransferase</keyword>
<dbReference type="PANTHER" id="PTHR12563:SF17">
    <property type="entry name" value="DIHYDROXYACETONE PHOSPHATE ACYLTRANSFERASE"/>
    <property type="match status" value="1"/>
</dbReference>
<dbReference type="CDD" id="cd07993">
    <property type="entry name" value="LPLAT_DHAPAT-like"/>
    <property type="match status" value="1"/>
</dbReference>
<dbReference type="InterPro" id="IPR002123">
    <property type="entry name" value="Plipid/glycerol_acylTrfase"/>
</dbReference>
<keyword evidence="4" id="KW-0472">Membrane</keyword>
<dbReference type="GO" id="GO:0006631">
    <property type="term" value="P:fatty acid metabolic process"/>
    <property type="evidence" value="ECO:0007669"/>
    <property type="project" value="TreeGrafter"/>
</dbReference>
<feature type="domain" description="Phospholipid/glycerol acyltransferase" evidence="6">
    <location>
        <begin position="141"/>
        <end position="272"/>
    </location>
</feature>
<reference evidence="7" key="1">
    <citation type="submission" date="2020-11" db="EMBL/GenBank/DDBJ databases">
        <authorList>
            <person name="Tran Van P."/>
        </authorList>
    </citation>
    <scope>NUCLEOTIDE SEQUENCE</scope>
</reference>
<dbReference type="InterPro" id="IPR041728">
    <property type="entry name" value="GPAT/DHAPAT_LPLAT"/>
</dbReference>
<evidence type="ECO:0000256" key="5">
    <source>
        <dbReference type="ARBA" id="ARBA00023315"/>
    </source>
</evidence>
<organism evidence="7">
    <name type="scientific">Medioppia subpectinata</name>
    <dbReference type="NCBI Taxonomy" id="1979941"/>
    <lineage>
        <taxon>Eukaryota</taxon>
        <taxon>Metazoa</taxon>
        <taxon>Ecdysozoa</taxon>
        <taxon>Arthropoda</taxon>
        <taxon>Chelicerata</taxon>
        <taxon>Arachnida</taxon>
        <taxon>Acari</taxon>
        <taxon>Acariformes</taxon>
        <taxon>Sarcoptiformes</taxon>
        <taxon>Oribatida</taxon>
        <taxon>Brachypylina</taxon>
        <taxon>Oppioidea</taxon>
        <taxon>Oppiidae</taxon>
        <taxon>Medioppia</taxon>
    </lineage>
</organism>
<keyword evidence="3" id="KW-0808">Transferase</keyword>
<dbReference type="EMBL" id="CAJPIZ010000010">
    <property type="protein sequence ID" value="CAG2099992.1"/>
    <property type="molecule type" value="Genomic_DNA"/>
</dbReference>
<evidence type="ECO:0000259" key="6">
    <source>
        <dbReference type="SMART" id="SM00563"/>
    </source>
</evidence>
<evidence type="ECO:0000256" key="4">
    <source>
        <dbReference type="ARBA" id="ARBA00023136"/>
    </source>
</evidence>
<dbReference type="PANTHER" id="PTHR12563">
    <property type="entry name" value="GLYCEROL-3-PHOSPHATE ACYLTRANSFERASE"/>
    <property type="match status" value="1"/>
</dbReference>
<dbReference type="OrthoDB" id="10255570at2759"/>
<dbReference type="GO" id="GO:0008654">
    <property type="term" value="P:phospholipid biosynthetic process"/>
    <property type="evidence" value="ECO:0007669"/>
    <property type="project" value="TreeGrafter"/>
</dbReference>
<dbReference type="SUPFAM" id="SSF69593">
    <property type="entry name" value="Glycerol-3-phosphate (1)-acyltransferase"/>
    <property type="match status" value="1"/>
</dbReference>
<keyword evidence="8" id="KW-1185">Reference proteome</keyword>
<dbReference type="Proteomes" id="UP000759131">
    <property type="component" value="Unassembled WGS sequence"/>
</dbReference>
<dbReference type="AlphaFoldDB" id="A0A7R9KB20"/>
<dbReference type="EMBL" id="OC854585">
    <property type="protein sequence ID" value="CAD7619562.1"/>
    <property type="molecule type" value="Genomic_DNA"/>
</dbReference>
<evidence type="ECO:0000313" key="7">
    <source>
        <dbReference type="EMBL" id="CAD7619562.1"/>
    </source>
</evidence>
<evidence type="ECO:0000313" key="8">
    <source>
        <dbReference type="Proteomes" id="UP000759131"/>
    </source>
</evidence>
<dbReference type="GO" id="GO:0031966">
    <property type="term" value="C:mitochondrial membrane"/>
    <property type="evidence" value="ECO:0007669"/>
    <property type="project" value="TreeGrafter"/>
</dbReference>
<evidence type="ECO:0000256" key="3">
    <source>
        <dbReference type="ARBA" id="ARBA00022679"/>
    </source>
</evidence>
<sequence length="531" mass="61237">MSTMDSNDHWFDVLTARRHGSDFLWIVCHDWKCRQYKYSQQRTPHMVSDDVFNEPVIQSLMAANPRLKSRIDKILTEMSHTFSLRTVRFVGYFLTKIMKSIYKNVFVDNHLVLNPSSKHFHTSLTSSLSQTLNGLAKDCPVLYVPSHRSYADFLIFSFICFTLDIPLPTIAAGIDFLALNQIASLMRSCGAFYIRRSFKHSNDNLYWHVFRAYLQTLVRGSEQPLEFFIEGTRSRSGKSLYPKTGLLSAALELYLNGQIPDLMIIPVSISYDRVLEEGLYASELLPKGRTSGKPPETPRNMMTGAKAILSQQFGSVYIRFCEPISVRQLSHSQPLRLRHTLDSRSDPNLIQTQQEMDFVMDLSKTIIKSQQINFVFSPFSFASLVFLTYLDSTEVSLPINQLVEDIESLSSLLNTKNLSFGFWQKSLIEELFESFEVHSKVVTISDDKSRVAINTSDPLISVYLQQYANQSMQLLIDFAIYLYSSGDYHRFERIKWFLCREFIYKTSEVNDSYILAQFMNQMLVTDRAHRS</sequence>
<dbReference type="GO" id="GO:0008611">
    <property type="term" value="P:ether lipid biosynthetic process"/>
    <property type="evidence" value="ECO:0007669"/>
    <property type="project" value="TreeGrafter"/>
</dbReference>